<keyword evidence="5" id="KW-1133">Transmembrane helix</keyword>
<keyword evidence="3" id="KW-0809">Transit peptide</keyword>
<dbReference type="GO" id="GO:0051087">
    <property type="term" value="F:protein-folding chaperone binding"/>
    <property type="evidence" value="ECO:0007669"/>
    <property type="project" value="TreeGrafter"/>
</dbReference>
<dbReference type="AlphaFoldDB" id="A0A1N7JEA9"/>
<dbReference type="InterPro" id="IPR007379">
    <property type="entry name" value="Tim44-like_dom"/>
</dbReference>
<accession>A0A1N7JEA9</accession>
<dbReference type="GO" id="GO:0030150">
    <property type="term" value="P:protein import into mitochondrial matrix"/>
    <property type="evidence" value="ECO:0007669"/>
    <property type="project" value="TreeGrafter"/>
</dbReference>
<dbReference type="Gene3D" id="3.10.450.240">
    <property type="match status" value="1"/>
</dbReference>
<protein>
    <submittedName>
        <fullName evidence="7">Predicted lipid-binding transport protein, Tim44 family</fullName>
    </submittedName>
</protein>
<evidence type="ECO:0000256" key="3">
    <source>
        <dbReference type="ARBA" id="ARBA00022946"/>
    </source>
</evidence>
<dbReference type="Pfam" id="PF04280">
    <property type="entry name" value="Tim44"/>
    <property type="match status" value="1"/>
</dbReference>
<dbReference type="NCBIfam" id="NF033779">
    <property type="entry name" value="Tim44_TimA_adap"/>
    <property type="match status" value="1"/>
</dbReference>
<proteinExistence type="inferred from homology"/>
<keyword evidence="5" id="KW-0812">Transmembrane</keyword>
<keyword evidence="4 5" id="KW-0472">Membrane</keyword>
<evidence type="ECO:0000256" key="4">
    <source>
        <dbReference type="ARBA" id="ARBA00023136"/>
    </source>
</evidence>
<feature type="domain" description="Tim44-like" evidence="6">
    <location>
        <begin position="97"/>
        <end position="243"/>
    </location>
</feature>
<feature type="transmembrane region" description="Helical" evidence="5">
    <location>
        <begin position="12"/>
        <end position="30"/>
    </location>
</feature>
<evidence type="ECO:0000256" key="5">
    <source>
        <dbReference type="SAM" id="Phobius"/>
    </source>
</evidence>
<dbReference type="InterPro" id="IPR039544">
    <property type="entry name" value="Tim44-like"/>
</dbReference>
<dbReference type="SUPFAM" id="SSF54427">
    <property type="entry name" value="NTF2-like"/>
    <property type="match status" value="1"/>
</dbReference>
<keyword evidence="8" id="KW-1185">Reference proteome</keyword>
<dbReference type="PIRSF" id="PIRSF031890">
    <property type="entry name" value="UCP031890_transporter_Tim44"/>
    <property type="match status" value="1"/>
</dbReference>
<dbReference type="Proteomes" id="UP000185678">
    <property type="component" value="Unassembled WGS sequence"/>
</dbReference>
<dbReference type="PANTHER" id="PTHR10721">
    <property type="entry name" value="MITOCHONDRIAL IMPORT INNER MEMBRANE TRANSLOCASE SUBUNIT TIM44"/>
    <property type="match status" value="1"/>
</dbReference>
<evidence type="ECO:0000256" key="2">
    <source>
        <dbReference type="ARBA" id="ARBA00009597"/>
    </source>
</evidence>
<dbReference type="PANTHER" id="PTHR10721:SF1">
    <property type="entry name" value="MITOCHONDRIAL IMPORT INNER MEMBRANE TRANSLOCASE SUBUNIT TIM44"/>
    <property type="match status" value="1"/>
</dbReference>
<comment type="subcellular location">
    <subcellularLocation>
        <location evidence="1">Membrane</location>
    </subcellularLocation>
</comment>
<comment type="similarity">
    <text evidence="2">Belongs to the Tim44 family.</text>
</comment>
<evidence type="ECO:0000313" key="8">
    <source>
        <dbReference type="Proteomes" id="UP000185678"/>
    </source>
</evidence>
<name>A0A1N7JEA9_9PROT</name>
<evidence type="ECO:0000313" key="7">
    <source>
        <dbReference type="EMBL" id="SIS47702.1"/>
    </source>
</evidence>
<organism evidence="7 8">
    <name type="scientific">Insolitispirillum peregrinum</name>
    <dbReference type="NCBI Taxonomy" id="80876"/>
    <lineage>
        <taxon>Bacteria</taxon>
        <taxon>Pseudomonadati</taxon>
        <taxon>Pseudomonadota</taxon>
        <taxon>Alphaproteobacteria</taxon>
        <taxon>Rhodospirillales</taxon>
        <taxon>Novispirillaceae</taxon>
        <taxon>Insolitispirillum</taxon>
    </lineage>
</organism>
<gene>
    <name evidence="7" type="ORF">SAMN05421779_102163</name>
</gene>
<evidence type="ECO:0000259" key="6">
    <source>
        <dbReference type="SMART" id="SM00978"/>
    </source>
</evidence>
<reference evidence="7 8" key="1">
    <citation type="submission" date="2017-01" db="EMBL/GenBank/DDBJ databases">
        <authorList>
            <person name="Mah S.A."/>
            <person name="Swanson W.J."/>
            <person name="Moy G.W."/>
            <person name="Vacquier V.D."/>
        </authorList>
    </citation>
    <scope>NUCLEOTIDE SEQUENCE [LARGE SCALE GENOMIC DNA]</scope>
    <source>
        <strain evidence="7 8">DSM 11589</strain>
    </source>
</reference>
<dbReference type="SMART" id="SM00978">
    <property type="entry name" value="Tim44"/>
    <property type="match status" value="1"/>
</dbReference>
<dbReference type="GO" id="GO:0016020">
    <property type="term" value="C:membrane"/>
    <property type="evidence" value="ECO:0007669"/>
    <property type="project" value="UniProtKB-SubCell"/>
</dbReference>
<dbReference type="InterPro" id="IPR016985">
    <property type="entry name" value="UCP031890_Tim44-rel"/>
</dbReference>
<dbReference type="STRING" id="80876.SAMN05421779_102163"/>
<sequence>MGLTAGDDMSQGISYIDIIFLALVAGFLILRLRSVLGRRTGNEKPPMQRPQDEDVVVDLATRRRADQDDAARPARSSTDELPLFLRRSTEPLVAPEAMGGVMAIKAADPAFDENRFLAGSVAAFEMILNAYVQGDTKMLRSLLADEVYRQFAEAIKGFADRGEKLETELIGMRAASITSARLDGRNAFLTVRFVTEQMIVVRDRSGAILEGDPSRFEQLVDAWTFSRDIASRDPNWRLVTTTTPEE</sequence>
<evidence type="ECO:0000256" key="1">
    <source>
        <dbReference type="ARBA" id="ARBA00004370"/>
    </source>
</evidence>
<dbReference type="EMBL" id="FTOA01000002">
    <property type="protein sequence ID" value="SIS47702.1"/>
    <property type="molecule type" value="Genomic_DNA"/>
</dbReference>
<dbReference type="InterPro" id="IPR032710">
    <property type="entry name" value="NTF2-like_dom_sf"/>
</dbReference>